<evidence type="ECO:0000256" key="2">
    <source>
        <dbReference type="ARBA" id="ARBA00005778"/>
    </source>
</evidence>
<dbReference type="EMBL" id="JANBQB010000634">
    <property type="protein sequence ID" value="KAJ1974579.1"/>
    <property type="molecule type" value="Genomic_DNA"/>
</dbReference>
<dbReference type="OrthoDB" id="60973at2759"/>
<keyword evidence="4" id="KW-0449">Lipoprotein</keyword>
<sequence>MGALLSAFRPTGLESPCSTNPYADFELDLQAPLHPTDRERFAEAIEILDEVARLTQSLRSYTGSTDAIRKAISNPTVENEEHAWLTLTPSVVVLRHFYERSEDLEQMIPQLLDPLCTIQTQSVADNFNQHQSLVKLLARILSLAFEFDALKMANPSIQNDFSYYRRTLHRLKKSTNPQLCDHLVPDSVTNSMSLFYAYPNPMLRLVIEAITVFVAKSDPRVVAEGLAVLNAACYNALSRKSEYQAESSLFFQRVIVTCTILYDHVEPLGVFQRNSSINCLNFQRIQVRSIVSMLKKCHNQQTENLLNALRYSTKHLNDETTPKQVRILLSA</sequence>
<keyword evidence="7" id="KW-1185">Reference proteome</keyword>
<dbReference type="InterPro" id="IPR039789">
    <property type="entry name" value="CYRI"/>
</dbReference>
<dbReference type="GO" id="GO:0016020">
    <property type="term" value="C:membrane"/>
    <property type="evidence" value="ECO:0007669"/>
    <property type="project" value="UniProtKB-SubCell"/>
</dbReference>
<proteinExistence type="inferred from homology"/>
<reference evidence="6" key="1">
    <citation type="submission" date="2022-07" db="EMBL/GenBank/DDBJ databases">
        <title>Phylogenomic reconstructions and comparative analyses of Kickxellomycotina fungi.</title>
        <authorList>
            <person name="Reynolds N.K."/>
            <person name="Stajich J.E."/>
            <person name="Barry K."/>
            <person name="Grigoriev I.V."/>
            <person name="Crous P."/>
            <person name="Smith M.E."/>
        </authorList>
    </citation>
    <scope>NUCLEOTIDE SEQUENCE</scope>
    <source>
        <strain evidence="6">RSA 567</strain>
    </source>
</reference>
<protein>
    <recommendedName>
        <fullName evidence="5">CYRIA/CYRIB Rac1 binding domain-containing protein</fullName>
    </recommendedName>
</protein>
<evidence type="ECO:0000313" key="6">
    <source>
        <dbReference type="EMBL" id="KAJ1974579.1"/>
    </source>
</evidence>
<evidence type="ECO:0000256" key="1">
    <source>
        <dbReference type="ARBA" id="ARBA00004635"/>
    </source>
</evidence>
<keyword evidence="3" id="KW-0472">Membrane</keyword>
<dbReference type="GO" id="GO:0031267">
    <property type="term" value="F:small GTPase binding"/>
    <property type="evidence" value="ECO:0007669"/>
    <property type="project" value="InterPro"/>
</dbReference>
<dbReference type="AlphaFoldDB" id="A0A9W8B542"/>
<dbReference type="PANTHER" id="PTHR12422">
    <property type="entry name" value="GH09096P"/>
    <property type="match status" value="1"/>
</dbReference>
<dbReference type="GO" id="GO:0030833">
    <property type="term" value="P:regulation of actin filament polymerization"/>
    <property type="evidence" value="ECO:0007669"/>
    <property type="project" value="InterPro"/>
</dbReference>
<name>A0A9W8B542_9FUNG</name>
<comment type="subcellular location">
    <subcellularLocation>
        <location evidence="1">Membrane</location>
        <topology evidence="1">Lipid-anchor</topology>
    </subcellularLocation>
</comment>
<gene>
    <name evidence="6" type="ORF">H4R34_004667</name>
</gene>
<evidence type="ECO:0000259" key="5">
    <source>
        <dbReference type="Pfam" id="PF07159"/>
    </source>
</evidence>
<dbReference type="Proteomes" id="UP001151582">
    <property type="component" value="Unassembled WGS sequence"/>
</dbReference>
<dbReference type="InterPro" id="IPR009828">
    <property type="entry name" value="CYRIA/CYRIB_Rac1-bd"/>
</dbReference>
<feature type="domain" description="CYRIA/CYRIB Rac1 binding" evidence="5">
    <location>
        <begin position="35"/>
        <end position="326"/>
    </location>
</feature>
<organism evidence="6 7">
    <name type="scientific">Dimargaris verticillata</name>
    <dbReference type="NCBI Taxonomy" id="2761393"/>
    <lineage>
        <taxon>Eukaryota</taxon>
        <taxon>Fungi</taxon>
        <taxon>Fungi incertae sedis</taxon>
        <taxon>Zoopagomycota</taxon>
        <taxon>Kickxellomycotina</taxon>
        <taxon>Dimargaritomycetes</taxon>
        <taxon>Dimargaritales</taxon>
        <taxon>Dimargaritaceae</taxon>
        <taxon>Dimargaris</taxon>
    </lineage>
</organism>
<comment type="caution">
    <text evidence="6">The sequence shown here is derived from an EMBL/GenBank/DDBJ whole genome shotgun (WGS) entry which is preliminary data.</text>
</comment>
<evidence type="ECO:0000256" key="3">
    <source>
        <dbReference type="ARBA" id="ARBA00023136"/>
    </source>
</evidence>
<evidence type="ECO:0000256" key="4">
    <source>
        <dbReference type="ARBA" id="ARBA00023288"/>
    </source>
</evidence>
<comment type="similarity">
    <text evidence="2">Belongs to the CYRI family.</text>
</comment>
<accession>A0A9W8B542</accession>
<dbReference type="Pfam" id="PF07159">
    <property type="entry name" value="CYRIA-B_Rac1-bd"/>
    <property type="match status" value="1"/>
</dbReference>
<evidence type="ECO:0000313" key="7">
    <source>
        <dbReference type="Proteomes" id="UP001151582"/>
    </source>
</evidence>